<reference evidence="1" key="1">
    <citation type="submission" date="2019-10" db="EMBL/GenBank/DDBJ databases">
        <title>Metagenomic sequencing of thiosulfate-disproportionating enrichment culture.</title>
        <authorList>
            <person name="Umezawa K."/>
            <person name="Kojima H."/>
            <person name="Fukui M."/>
        </authorList>
    </citation>
    <scope>NUCLEOTIDE SEQUENCE</scope>
    <source>
        <strain evidence="1">45J</strain>
    </source>
</reference>
<accession>A0A5J4L1V5</accession>
<protein>
    <submittedName>
        <fullName evidence="1">Uncharacterized protein</fullName>
    </submittedName>
</protein>
<comment type="caution">
    <text evidence="1">The sequence shown here is derived from an EMBL/GenBank/DDBJ whole genome shotgun (WGS) entry which is preliminary data.</text>
</comment>
<gene>
    <name evidence="1" type="ORF">A45J_0472</name>
</gene>
<dbReference type="EMBL" id="BLAB01000001">
    <property type="protein sequence ID" value="GER92747.1"/>
    <property type="molecule type" value="Genomic_DNA"/>
</dbReference>
<evidence type="ECO:0000313" key="1">
    <source>
        <dbReference type="EMBL" id="GER92747.1"/>
    </source>
</evidence>
<sequence length="44" mass="5373">MIGNKQNLFFSHLFLHTFLALYPYEEQDRCQIVNGCFYLIFLER</sequence>
<name>A0A5J4L1V5_9ZZZZ</name>
<proteinExistence type="predicted"/>
<organism evidence="1">
    <name type="scientific">hot springs metagenome</name>
    <dbReference type="NCBI Taxonomy" id="433727"/>
    <lineage>
        <taxon>unclassified sequences</taxon>
        <taxon>metagenomes</taxon>
        <taxon>ecological metagenomes</taxon>
    </lineage>
</organism>
<dbReference type="AlphaFoldDB" id="A0A5J4L1V5"/>